<organism evidence="2 3">
    <name type="scientific">Lottia gigantea</name>
    <name type="common">Giant owl limpet</name>
    <dbReference type="NCBI Taxonomy" id="225164"/>
    <lineage>
        <taxon>Eukaryota</taxon>
        <taxon>Metazoa</taxon>
        <taxon>Spiralia</taxon>
        <taxon>Lophotrochozoa</taxon>
        <taxon>Mollusca</taxon>
        <taxon>Gastropoda</taxon>
        <taxon>Patellogastropoda</taxon>
        <taxon>Lottioidea</taxon>
        <taxon>Lottiidae</taxon>
        <taxon>Lottia</taxon>
    </lineage>
</organism>
<dbReference type="RefSeq" id="XP_009055654.1">
    <property type="nucleotide sequence ID" value="XM_009057406.1"/>
</dbReference>
<dbReference type="Proteomes" id="UP000030746">
    <property type="component" value="Unassembled WGS sequence"/>
</dbReference>
<dbReference type="HOGENOM" id="CLU_804845_0_0_1"/>
<dbReference type="AlphaFoldDB" id="V4AFW9"/>
<dbReference type="GeneID" id="20236006"/>
<feature type="region of interest" description="Disordered" evidence="1">
    <location>
        <begin position="292"/>
        <end position="336"/>
    </location>
</feature>
<dbReference type="KEGG" id="lgi:LOTGIDRAFT_153528"/>
<feature type="region of interest" description="Disordered" evidence="1">
    <location>
        <begin position="121"/>
        <end position="163"/>
    </location>
</feature>
<dbReference type="EMBL" id="KB201890">
    <property type="protein sequence ID" value="ESO94045.1"/>
    <property type="molecule type" value="Genomic_DNA"/>
</dbReference>
<proteinExistence type="predicted"/>
<evidence type="ECO:0000256" key="1">
    <source>
        <dbReference type="SAM" id="MobiDB-lite"/>
    </source>
</evidence>
<name>V4AFW9_LOTGI</name>
<reference evidence="2 3" key="1">
    <citation type="journal article" date="2013" name="Nature">
        <title>Insights into bilaterian evolution from three spiralian genomes.</title>
        <authorList>
            <person name="Simakov O."/>
            <person name="Marletaz F."/>
            <person name="Cho S.J."/>
            <person name="Edsinger-Gonzales E."/>
            <person name="Havlak P."/>
            <person name="Hellsten U."/>
            <person name="Kuo D.H."/>
            <person name="Larsson T."/>
            <person name="Lv J."/>
            <person name="Arendt D."/>
            <person name="Savage R."/>
            <person name="Osoegawa K."/>
            <person name="de Jong P."/>
            <person name="Grimwood J."/>
            <person name="Chapman J.A."/>
            <person name="Shapiro H."/>
            <person name="Aerts A."/>
            <person name="Otillar R.P."/>
            <person name="Terry A.Y."/>
            <person name="Boore J.L."/>
            <person name="Grigoriev I.V."/>
            <person name="Lindberg D.R."/>
            <person name="Seaver E.C."/>
            <person name="Weisblat D.A."/>
            <person name="Putnam N.H."/>
            <person name="Rokhsar D.S."/>
        </authorList>
    </citation>
    <scope>NUCLEOTIDE SEQUENCE [LARGE SCALE GENOMIC DNA]</scope>
</reference>
<evidence type="ECO:0000313" key="2">
    <source>
        <dbReference type="EMBL" id="ESO94045.1"/>
    </source>
</evidence>
<protein>
    <submittedName>
        <fullName evidence="2">Uncharacterized protein</fullName>
    </submittedName>
</protein>
<keyword evidence="3" id="KW-1185">Reference proteome</keyword>
<accession>V4AFW9</accession>
<gene>
    <name evidence="2" type="ORF">LOTGIDRAFT_153528</name>
</gene>
<dbReference type="CTD" id="20236006"/>
<feature type="compositionally biased region" description="Low complexity" evidence="1">
    <location>
        <begin position="126"/>
        <end position="148"/>
    </location>
</feature>
<feature type="compositionally biased region" description="Low complexity" evidence="1">
    <location>
        <begin position="302"/>
        <end position="317"/>
    </location>
</feature>
<sequence length="354" mass="40147">MESCLEVRALRFIMLRWLKNKGRKTPAVIYSGANSVTSSDYRYGFHSSFKNSACITNERPEVFFHQTAPNDKPTLPHASTEHIYEDIDDGISQAEPYSITSLDDLIERKYCENPLSSLHFKTPVPSSDSGLDSRQSSSEDAESTTSSSYQPMAGPPTDNVSTSSACYQPITTLAYSTQQTVTRQKKKKLIKIKSKASSIFRVRKCKRWISNHFNATKPRSESSDEDYPQVHVIRPRFESTRQFTRRRLALKKIEDHWFDSDEDSSVLSEDSFYSRMDISDLCQDPIIPAQSEASTQCDIESDSGISSLPVSSSPSENSNDESCKEDPIVNEEEKEELPLFKPQIGFGLNRWYRP</sequence>
<evidence type="ECO:0000313" key="3">
    <source>
        <dbReference type="Proteomes" id="UP000030746"/>
    </source>
</evidence>